<evidence type="ECO:0000256" key="1">
    <source>
        <dbReference type="SAM" id="MobiDB-lite"/>
    </source>
</evidence>
<evidence type="ECO:0000313" key="3">
    <source>
        <dbReference type="EMBL" id="QJA91829.1"/>
    </source>
</evidence>
<dbReference type="AlphaFoldDB" id="A0A6M3LBV7"/>
<gene>
    <name evidence="2" type="ORF">MM415A02265_0006</name>
    <name evidence="3" type="ORF">MM415B03246_0002</name>
</gene>
<proteinExistence type="predicted"/>
<reference evidence="3" key="1">
    <citation type="submission" date="2020-03" db="EMBL/GenBank/DDBJ databases">
        <title>The deep terrestrial virosphere.</title>
        <authorList>
            <person name="Holmfeldt K."/>
            <person name="Nilsson E."/>
            <person name="Simone D."/>
            <person name="Lopez-Fernandez M."/>
            <person name="Wu X."/>
            <person name="de Brujin I."/>
            <person name="Lundin D."/>
            <person name="Andersson A."/>
            <person name="Bertilsson S."/>
            <person name="Dopson M."/>
        </authorList>
    </citation>
    <scope>NUCLEOTIDE SEQUENCE</scope>
    <source>
        <strain evidence="2">MM415A02265</strain>
        <strain evidence="3">MM415B03246</strain>
    </source>
</reference>
<evidence type="ECO:0000313" key="2">
    <source>
        <dbReference type="EMBL" id="QJA73738.1"/>
    </source>
</evidence>
<organism evidence="3">
    <name type="scientific">viral metagenome</name>
    <dbReference type="NCBI Taxonomy" id="1070528"/>
    <lineage>
        <taxon>unclassified sequences</taxon>
        <taxon>metagenomes</taxon>
        <taxon>organismal metagenomes</taxon>
    </lineage>
</organism>
<dbReference type="NCBIfam" id="NF033394">
    <property type="entry name" value="capsid_maj_Podo"/>
    <property type="match status" value="1"/>
</dbReference>
<dbReference type="EMBL" id="MT143017">
    <property type="protein sequence ID" value="QJA91829.1"/>
    <property type="molecule type" value="Genomic_DNA"/>
</dbReference>
<feature type="region of interest" description="Disordered" evidence="1">
    <location>
        <begin position="44"/>
        <end position="80"/>
    </location>
</feature>
<dbReference type="EMBL" id="MT142049">
    <property type="protein sequence ID" value="QJA73738.1"/>
    <property type="molecule type" value="Genomic_DNA"/>
</dbReference>
<name>A0A6M3LBV7_9ZZZZ</name>
<accession>A0A6M3LBV7</accession>
<dbReference type="InterPro" id="IPR049718">
    <property type="entry name" value="AKO59007-like"/>
</dbReference>
<sequence length="441" mass="48070">MALYADLTNLADVLKNVYGEGLTNQFNDEKVTYNMFQKSERKPGGNGYVFGIRKSRNQSTGARAESKKLPDPQTGTKDQGTITPKYLYGSIRITGPAIEKAKGNQAAFVDSLADEIDDIYQSIVVDMNRMCHWDGFGQLGRTSAALTTVPASSYAVTFDNDIGIMYMNEGQAFDFYASAGDTIPGATASAVHGQRILTITPSTKVVVVTNGTDFTANHPYASAYTNAVGLSTLAAGAIAVKMGARDLAWASADTPVELIGLDAIFDDGTNLDTFEGIDADAIPVWRSNVISNSSVNRELSIDLMLNACDLTRTRSGQKVSKILMGLGQRRKYANLLLPDVRFAPTVLKGGYETLSFSGGDGSLEIVIDPMCQPNRIYFMPDGIVQKYELTPLGWGNLDNSQLHQRASYDEWDAFLRIYTNLGCEQRNNLTLLKDLTEPSLY</sequence>
<protein>
    <submittedName>
        <fullName evidence="3">Putative capsid protein</fullName>
    </submittedName>
</protein>